<dbReference type="Proteomes" id="UP000001074">
    <property type="component" value="Unassembled WGS sequence"/>
</dbReference>
<dbReference type="GO" id="GO:0000786">
    <property type="term" value="C:nucleosome"/>
    <property type="evidence" value="ECO:0007669"/>
    <property type="project" value="InterPro"/>
</dbReference>
<proteinExistence type="predicted"/>
<dbReference type="GeneTree" id="ENSGT00940000160900"/>
<dbReference type="InterPro" id="IPR036390">
    <property type="entry name" value="WH_DNA-bd_sf"/>
</dbReference>
<feature type="compositionally biased region" description="Basic and acidic residues" evidence="9">
    <location>
        <begin position="112"/>
        <end position="134"/>
    </location>
</feature>
<accession>G1PYM9</accession>
<dbReference type="FunFam" id="1.10.10.10:FF:000393">
    <property type="entry name" value="Oocyte-specific H1 histone"/>
    <property type="match status" value="1"/>
</dbReference>
<comment type="function">
    <text evidence="4">May play a key role in the control of gene expression during oogenesis and early embryogenesis, presumably through the perturbation of chromatin structure. Essential for meiotic maturation of germinal vesicle-stage oocytes. The somatic type linker histone H1c is rapidly replaced by H1oo in a donor nucleus transplanted into an oocyte. The greater mobility of H1oo as compared to H1c may contribute to this rapid replacement and increased instability of the embryonic chromatin structure. The rapid replacement of H1c with H1oo may play an important role in nuclear remodeling.</text>
</comment>
<sequence>PPAGPRQHAVPPPRRNPPMLRMVLEALQEGEQRRGTSVMAIKLYILQKYPTVDAIRLKYLLKRALDTGMQRGLLIRPINSRARGATGSFKLVPKQKKKIQPRKTATVSAPRRPGEAKEEAPKKDGQTKGEEARGGKARKAPQQPDKATEAPPGASGPHGKLKIKGKKDSPAQAEEQPKQRPGEMKRLISLLGPLLWVGAEHWGQSKGEEARGGKAENAKAHRKTKAGTRSSKPTVPKSENGMTAPAKKKTGNKVLKEATAQGARKGSKAKAAAVPKDSESEMVPEPLTRKTEVPRGPRRPGTSTTASSSKETRVKAEA</sequence>
<dbReference type="STRING" id="59463.ENSMLUP00000016561"/>
<dbReference type="InterPro" id="IPR036388">
    <property type="entry name" value="WH-like_DNA-bd_sf"/>
</dbReference>
<keyword evidence="2" id="KW-0238">DNA-binding</keyword>
<evidence type="ECO:0000256" key="8">
    <source>
        <dbReference type="ARBA" id="ARBA00080360"/>
    </source>
</evidence>
<dbReference type="GO" id="GO:0003677">
    <property type="term" value="F:DNA binding"/>
    <property type="evidence" value="ECO:0007669"/>
    <property type="project" value="UniProtKB-KW"/>
</dbReference>
<evidence type="ECO:0000313" key="11">
    <source>
        <dbReference type="Ensembl" id="ENSMLUP00000016561.1"/>
    </source>
</evidence>
<name>G1PYM9_MYOLU</name>
<dbReference type="GO" id="GO:0006334">
    <property type="term" value="P:nucleosome assembly"/>
    <property type="evidence" value="ECO:0007669"/>
    <property type="project" value="InterPro"/>
</dbReference>
<keyword evidence="12" id="KW-1185">Reference proteome</keyword>
<dbReference type="FunCoup" id="G1PYM9">
    <property type="interactions" value="26"/>
</dbReference>
<dbReference type="CDD" id="cd00073">
    <property type="entry name" value="H15"/>
    <property type="match status" value="1"/>
</dbReference>
<dbReference type="Ensembl" id="ENSMLUT00000023081.1">
    <property type="protein sequence ID" value="ENSMLUP00000016561.1"/>
    <property type="gene ID" value="ENSMLUG00000025226.1"/>
</dbReference>
<dbReference type="PROSITE" id="PS51504">
    <property type="entry name" value="H15"/>
    <property type="match status" value="1"/>
</dbReference>
<feature type="compositionally biased region" description="Basic and acidic residues" evidence="9">
    <location>
        <begin position="206"/>
        <end position="219"/>
    </location>
</feature>
<dbReference type="InParanoid" id="G1PYM9"/>
<dbReference type="AlphaFoldDB" id="G1PYM9"/>
<dbReference type="EMBL" id="AAPE02006271">
    <property type="status" value="NOT_ANNOTATED_CDS"/>
    <property type="molecule type" value="Genomic_DNA"/>
</dbReference>
<evidence type="ECO:0000313" key="12">
    <source>
        <dbReference type="Proteomes" id="UP000001074"/>
    </source>
</evidence>
<dbReference type="OMA" id="KMGPPMA"/>
<evidence type="ECO:0000256" key="9">
    <source>
        <dbReference type="SAM" id="MobiDB-lite"/>
    </source>
</evidence>
<keyword evidence="1" id="KW-0158">Chromosome</keyword>
<reference evidence="11 12" key="1">
    <citation type="journal article" date="2011" name="Nature">
        <title>A high-resolution map of human evolutionary constraint using 29 mammals.</title>
        <authorList>
            <person name="Lindblad-Toh K."/>
            <person name="Garber M."/>
            <person name="Zuk O."/>
            <person name="Lin M.F."/>
            <person name="Parker B.J."/>
            <person name="Washietl S."/>
            <person name="Kheradpour P."/>
            <person name="Ernst J."/>
            <person name="Jordan G."/>
            <person name="Mauceli E."/>
            <person name="Ward L.D."/>
            <person name="Lowe C.B."/>
            <person name="Holloway A.K."/>
            <person name="Clamp M."/>
            <person name="Gnerre S."/>
            <person name="Alfoldi J."/>
            <person name="Beal K."/>
            <person name="Chang J."/>
            <person name="Clawson H."/>
            <person name="Cuff J."/>
            <person name="Di Palma F."/>
            <person name="Fitzgerald S."/>
            <person name="Flicek P."/>
            <person name="Guttman M."/>
            <person name="Hubisz M.J."/>
            <person name="Jaffe D.B."/>
            <person name="Jungreis I."/>
            <person name="Kent W.J."/>
            <person name="Kostka D."/>
            <person name="Lara M."/>
            <person name="Martins A.L."/>
            <person name="Massingham T."/>
            <person name="Moltke I."/>
            <person name="Raney B.J."/>
            <person name="Rasmussen M.D."/>
            <person name="Robinson J."/>
            <person name="Stark A."/>
            <person name="Vilella A.J."/>
            <person name="Wen J."/>
            <person name="Xie X."/>
            <person name="Zody M.C."/>
            <person name="Baldwin J."/>
            <person name="Bloom T."/>
            <person name="Chin C.W."/>
            <person name="Heiman D."/>
            <person name="Nicol R."/>
            <person name="Nusbaum C."/>
            <person name="Young S."/>
            <person name="Wilkinson J."/>
            <person name="Worley K.C."/>
            <person name="Kovar C.L."/>
            <person name="Muzny D.M."/>
            <person name="Gibbs R.A."/>
            <person name="Cree A."/>
            <person name="Dihn H.H."/>
            <person name="Fowler G."/>
            <person name="Jhangiani S."/>
            <person name="Joshi V."/>
            <person name="Lee S."/>
            <person name="Lewis L.R."/>
            <person name="Nazareth L.V."/>
            <person name="Okwuonu G."/>
            <person name="Santibanez J."/>
            <person name="Warren W.C."/>
            <person name="Mardis E.R."/>
            <person name="Weinstock G.M."/>
            <person name="Wilson R.K."/>
            <person name="Delehaunty K."/>
            <person name="Dooling D."/>
            <person name="Fronik C."/>
            <person name="Fulton L."/>
            <person name="Fulton B."/>
            <person name="Graves T."/>
            <person name="Minx P."/>
            <person name="Sodergren E."/>
            <person name="Birney E."/>
            <person name="Margulies E.H."/>
            <person name="Herrero J."/>
            <person name="Green E.D."/>
            <person name="Haussler D."/>
            <person name="Siepel A."/>
            <person name="Goldman N."/>
            <person name="Pollard K.S."/>
            <person name="Pedersen J.S."/>
            <person name="Lander E.S."/>
            <person name="Kellis M."/>
        </authorList>
    </citation>
    <scope>NUCLEOTIDE SEQUENCE [LARGE SCALE GENOMIC DNA]</scope>
</reference>
<reference evidence="11" key="2">
    <citation type="submission" date="2025-08" db="UniProtKB">
        <authorList>
            <consortium name="Ensembl"/>
        </authorList>
    </citation>
    <scope>IDENTIFICATION</scope>
</reference>
<dbReference type="eggNOG" id="KOG4012">
    <property type="taxonomic scope" value="Eukaryota"/>
</dbReference>
<evidence type="ECO:0000256" key="3">
    <source>
        <dbReference type="ARBA" id="ARBA00023242"/>
    </source>
</evidence>
<dbReference type="Gene3D" id="1.10.10.10">
    <property type="entry name" value="Winged helix-like DNA-binding domain superfamily/Winged helix DNA-binding domain"/>
    <property type="match status" value="1"/>
</dbReference>
<evidence type="ECO:0000256" key="4">
    <source>
        <dbReference type="ARBA" id="ARBA00056213"/>
    </source>
</evidence>
<dbReference type="Pfam" id="PF00538">
    <property type="entry name" value="Linker_histone"/>
    <property type="match status" value="1"/>
</dbReference>
<dbReference type="HOGENOM" id="CLU_070976_0_0_1"/>
<evidence type="ECO:0000256" key="2">
    <source>
        <dbReference type="ARBA" id="ARBA00023125"/>
    </source>
</evidence>
<evidence type="ECO:0000259" key="10">
    <source>
        <dbReference type="PROSITE" id="PS51504"/>
    </source>
</evidence>
<feature type="region of interest" description="Disordered" evidence="9">
    <location>
        <begin position="204"/>
        <end position="318"/>
    </location>
</feature>
<dbReference type="SMART" id="SM00526">
    <property type="entry name" value="H15"/>
    <property type="match status" value="1"/>
</dbReference>
<feature type="compositionally biased region" description="Low complexity" evidence="9">
    <location>
        <begin position="260"/>
        <end position="273"/>
    </location>
</feature>
<keyword evidence="3" id="KW-0539">Nucleus</keyword>
<evidence type="ECO:0000256" key="1">
    <source>
        <dbReference type="ARBA" id="ARBA00022454"/>
    </source>
</evidence>
<feature type="domain" description="H15" evidence="10">
    <location>
        <begin position="15"/>
        <end position="93"/>
    </location>
</feature>
<evidence type="ECO:0000256" key="5">
    <source>
        <dbReference type="ARBA" id="ARBA00073462"/>
    </source>
</evidence>
<evidence type="ECO:0000256" key="7">
    <source>
        <dbReference type="ARBA" id="ARBA00078520"/>
    </source>
</evidence>
<feature type="compositionally biased region" description="Basic and acidic residues" evidence="9">
    <location>
        <begin position="175"/>
        <end position="186"/>
    </location>
</feature>
<organism evidence="11 12">
    <name type="scientific">Myotis lucifugus</name>
    <name type="common">Little brown bat</name>
    <dbReference type="NCBI Taxonomy" id="59463"/>
    <lineage>
        <taxon>Eukaryota</taxon>
        <taxon>Metazoa</taxon>
        <taxon>Chordata</taxon>
        <taxon>Craniata</taxon>
        <taxon>Vertebrata</taxon>
        <taxon>Euteleostomi</taxon>
        <taxon>Mammalia</taxon>
        <taxon>Eutheria</taxon>
        <taxon>Laurasiatheria</taxon>
        <taxon>Chiroptera</taxon>
        <taxon>Yangochiroptera</taxon>
        <taxon>Vespertilionidae</taxon>
        <taxon>Myotis</taxon>
    </lineage>
</organism>
<feature type="region of interest" description="Disordered" evidence="9">
    <location>
        <begin position="86"/>
        <end position="186"/>
    </location>
</feature>
<reference evidence="11" key="3">
    <citation type="submission" date="2025-09" db="UniProtKB">
        <authorList>
            <consortium name="Ensembl"/>
        </authorList>
    </citation>
    <scope>IDENTIFICATION</scope>
</reference>
<dbReference type="SUPFAM" id="SSF46785">
    <property type="entry name" value="Winged helix' DNA-binding domain"/>
    <property type="match status" value="1"/>
</dbReference>
<dbReference type="InterPro" id="IPR005818">
    <property type="entry name" value="Histone_H1/H5_H15"/>
</dbReference>
<protein>
    <recommendedName>
        <fullName evidence="5">Histone H1.8</fullName>
    </recommendedName>
    <alternativeName>
        <fullName evidence="8">Histone H1oo</fullName>
    </alternativeName>
    <alternativeName>
        <fullName evidence="6">Oocyte-specific histone H1</fullName>
    </alternativeName>
    <alternativeName>
        <fullName evidence="7">Oocyte-specific linker histone H1</fullName>
    </alternativeName>
</protein>
<evidence type="ECO:0000256" key="6">
    <source>
        <dbReference type="ARBA" id="ARBA00078404"/>
    </source>
</evidence>
<dbReference type="GO" id="GO:0030527">
    <property type="term" value="F:structural constituent of chromatin"/>
    <property type="evidence" value="ECO:0007669"/>
    <property type="project" value="UniProtKB-ARBA"/>
</dbReference>
<dbReference type="GO" id="GO:0005634">
    <property type="term" value="C:nucleus"/>
    <property type="evidence" value="ECO:0007669"/>
    <property type="project" value="UniProtKB-ARBA"/>
</dbReference>